<evidence type="ECO:0000256" key="4">
    <source>
        <dbReference type="ARBA" id="ARBA00022475"/>
    </source>
</evidence>
<dbReference type="RefSeq" id="WP_041965249.1">
    <property type="nucleotide sequence ID" value="NZ_BASE01000031.1"/>
</dbReference>
<keyword evidence="4" id="KW-1003">Cell membrane</keyword>
<dbReference type="InterPro" id="IPR005467">
    <property type="entry name" value="His_kinase_dom"/>
</dbReference>
<evidence type="ECO:0000256" key="9">
    <source>
        <dbReference type="ARBA" id="ARBA00022840"/>
    </source>
</evidence>
<comment type="subcellular location">
    <subcellularLocation>
        <location evidence="2">Cell membrane</location>
        <topology evidence="2">Multi-pass membrane protein</topology>
    </subcellularLocation>
</comment>
<dbReference type="Proteomes" id="UP000031014">
    <property type="component" value="Unassembled WGS sequence"/>
</dbReference>
<gene>
    <name evidence="15" type="ORF">SAMD00020551_1545</name>
</gene>
<evidence type="ECO:0000256" key="1">
    <source>
        <dbReference type="ARBA" id="ARBA00000085"/>
    </source>
</evidence>
<evidence type="ECO:0000256" key="8">
    <source>
        <dbReference type="ARBA" id="ARBA00022777"/>
    </source>
</evidence>
<evidence type="ECO:0000256" key="7">
    <source>
        <dbReference type="ARBA" id="ARBA00022741"/>
    </source>
</evidence>
<dbReference type="AlphaFoldDB" id="A0A0A8X334"/>
<evidence type="ECO:0000256" key="10">
    <source>
        <dbReference type="ARBA" id="ARBA00023012"/>
    </source>
</evidence>
<feature type="transmembrane region" description="Helical" evidence="12">
    <location>
        <begin position="170"/>
        <end position="192"/>
    </location>
</feature>
<dbReference type="Gene3D" id="6.10.340.10">
    <property type="match status" value="1"/>
</dbReference>
<dbReference type="InterPro" id="IPR036890">
    <property type="entry name" value="HATPase_C_sf"/>
</dbReference>
<dbReference type="Pfam" id="PF00672">
    <property type="entry name" value="HAMP"/>
    <property type="match status" value="1"/>
</dbReference>
<protein>
    <recommendedName>
        <fullName evidence="3">histidine kinase</fullName>
        <ecNumber evidence="3">2.7.13.3</ecNumber>
    </recommendedName>
</protein>
<dbReference type="SUPFAM" id="SSF103190">
    <property type="entry name" value="Sensory domain-like"/>
    <property type="match status" value="1"/>
</dbReference>
<evidence type="ECO:0000256" key="2">
    <source>
        <dbReference type="ARBA" id="ARBA00004651"/>
    </source>
</evidence>
<keyword evidence="12" id="KW-1133">Transmembrane helix</keyword>
<dbReference type="Gene3D" id="3.30.565.10">
    <property type="entry name" value="Histidine kinase-like ATPase, C-terminal domain"/>
    <property type="match status" value="1"/>
</dbReference>
<dbReference type="GO" id="GO:0005524">
    <property type="term" value="F:ATP binding"/>
    <property type="evidence" value="ECO:0007669"/>
    <property type="project" value="UniProtKB-KW"/>
</dbReference>
<dbReference type="STRING" id="1321606.SAMD00020551_1545"/>
<dbReference type="PANTHER" id="PTHR24421">
    <property type="entry name" value="NITRATE/NITRITE SENSOR PROTEIN NARX-RELATED"/>
    <property type="match status" value="1"/>
</dbReference>
<dbReference type="EC" id="2.7.13.3" evidence="3"/>
<name>A0A0A8X334_MESS1</name>
<dbReference type="InterPro" id="IPR003660">
    <property type="entry name" value="HAMP_dom"/>
</dbReference>
<evidence type="ECO:0000256" key="3">
    <source>
        <dbReference type="ARBA" id="ARBA00012438"/>
    </source>
</evidence>
<dbReference type="SUPFAM" id="SSF55874">
    <property type="entry name" value="ATPase domain of HSP90 chaperone/DNA topoisomerase II/histidine kinase"/>
    <property type="match status" value="1"/>
</dbReference>
<dbReference type="CDD" id="cd06225">
    <property type="entry name" value="HAMP"/>
    <property type="match status" value="1"/>
</dbReference>
<dbReference type="EMBL" id="BASE01000031">
    <property type="protein sequence ID" value="GAM13402.1"/>
    <property type="molecule type" value="Genomic_DNA"/>
</dbReference>
<evidence type="ECO:0000259" key="14">
    <source>
        <dbReference type="PROSITE" id="PS50885"/>
    </source>
</evidence>
<dbReference type="PROSITE" id="PS50109">
    <property type="entry name" value="HIS_KIN"/>
    <property type="match status" value="1"/>
</dbReference>
<dbReference type="InterPro" id="IPR003594">
    <property type="entry name" value="HATPase_dom"/>
</dbReference>
<dbReference type="Pfam" id="PF07730">
    <property type="entry name" value="HisKA_3"/>
    <property type="match status" value="1"/>
</dbReference>
<evidence type="ECO:0000256" key="6">
    <source>
        <dbReference type="ARBA" id="ARBA00022679"/>
    </source>
</evidence>
<dbReference type="GO" id="GO:0000155">
    <property type="term" value="F:phosphorelay sensor kinase activity"/>
    <property type="evidence" value="ECO:0007669"/>
    <property type="project" value="InterPro"/>
</dbReference>
<dbReference type="GO" id="GO:0046983">
    <property type="term" value="F:protein dimerization activity"/>
    <property type="evidence" value="ECO:0007669"/>
    <property type="project" value="InterPro"/>
</dbReference>
<dbReference type="InterPro" id="IPR050482">
    <property type="entry name" value="Sensor_HK_TwoCompSys"/>
</dbReference>
<sequence>MEKERLAKVRKFLHESLNLSSKLFGIYLILALILFLWIGSFTESLLRAHLQQQFEVQGKNQSKTIGDSVAEYLLTENVNGVNNILKEHKKANENIEYILVFDWNSRLFAHTFSGEPTKELLNAGDDENFRVVKTDKGYIWDFPAPVTEYDVGLIRVGISEDKQLSIIKTILSNILFSLVIFFLTSAIIVASLHRIITKPINDLVKGTQFLSKGNFNYRVPTKDRNDEMGTLIRSFNQMVDDLENYRVKTDELDKKRQILLEKIIDIQEEERKFIAMELHDEIGQSLTGVKLNLKSLEQEMNDERLKEQIIDLHSQVSLSLKNIHDLIVEIGPRFLEGRSIVDILERYAKDYQQRSNINISLEIDNRTKLDLSKQTKTTIFRIMQEALTNIAKYANATEVVITIENSKTHLILIIEDNGIGFDVNREFENMSSNKNMGLFSMKERASLVEGTLLIESEKGLGTTVFVRIPLKEVKSDD</sequence>
<evidence type="ECO:0000256" key="5">
    <source>
        <dbReference type="ARBA" id="ARBA00022553"/>
    </source>
</evidence>
<keyword evidence="8 15" id="KW-0418">Kinase</keyword>
<dbReference type="OrthoDB" id="9760839at2"/>
<feature type="domain" description="HAMP" evidence="14">
    <location>
        <begin position="194"/>
        <end position="247"/>
    </location>
</feature>
<comment type="caution">
    <text evidence="15">The sequence shown here is derived from an EMBL/GenBank/DDBJ whole genome shotgun (WGS) entry which is preliminary data.</text>
</comment>
<evidence type="ECO:0000256" key="11">
    <source>
        <dbReference type="ARBA" id="ARBA00023136"/>
    </source>
</evidence>
<organism evidence="15 16">
    <name type="scientific">Mesobacillus selenatarsenatis (strain DSM 18680 / JCM 14380 / FERM P-15431 / SF-1)</name>
    <dbReference type="NCBI Taxonomy" id="1321606"/>
    <lineage>
        <taxon>Bacteria</taxon>
        <taxon>Bacillati</taxon>
        <taxon>Bacillota</taxon>
        <taxon>Bacilli</taxon>
        <taxon>Bacillales</taxon>
        <taxon>Bacillaceae</taxon>
        <taxon>Mesobacillus</taxon>
    </lineage>
</organism>
<dbReference type="SMART" id="SM00387">
    <property type="entry name" value="HATPase_c"/>
    <property type="match status" value="1"/>
</dbReference>
<dbReference type="PANTHER" id="PTHR24421:SF10">
    <property type="entry name" value="NITRATE_NITRITE SENSOR PROTEIN NARQ"/>
    <property type="match status" value="1"/>
</dbReference>
<evidence type="ECO:0000313" key="15">
    <source>
        <dbReference type="EMBL" id="GAM13402.1"/>
    </source>
</evidence>
<dbReference type="InterPro" id="IPR011712">
    <property type="entry name" value="Sig_transdc_His_kin_sub3_dim/P"/>
</dbReference>
<dbReference type="Pfam" id="PF02518">
    <property type="entry name" value="HATPase_c"/>
    <property type="match status" value="1"/>
</dbReference>
<dbReference type="PROSITE" id="PS50885">
    <property type="entry name" value="HAMP"/>
    <property type="match status" value="1"/>
</dbReference>
<dbReference type="SUPFAM" id="SSF158472">
    <property type="entry name" value="HAMP domain-like"/>
    <property type="match status" value="1"/>
</dbReference>
<keyword evidence="16" id="KW-1185">Reference proteome</keyword>
<dbReference type="SMART" id="SM00304">
    <property type="entry name" value="HAMP"/>
    <property type="match status" value="1"/>
</dbReference>
<evidence type="ECO:0000256" key="12">
    <source>
        <dbReference type="SAM" id="Phobius"/>
    </source>
</evidence>
<evidence type="ECO:0000259" key="13">
    <source>
        <dbReference type="PROSITE" id="PS50109"/>
    </source>
</evidence>
<feature type="transmembrane region" description="Helical" evidence="12">
    <location>
        <begin position="24"/>
        <end position="46"/>
    </location>
</feature>
<dbReference type="CDD" id="cd16917">
    <property type="entry name" value="HATPase_UhpB-NarQ-NarX-like"/>
    <property type="match status" value="1"/>
</dbReference>
<dbReference type="GO" id="GO:0005886">
    <property type="term" value="C:plasma membrane"/>
    <property type="evidence" value="ECO:0007669"/>
    <property type="project" value="UniProtKB-SubCell"/>
</dbReference>
<feature type="domain" description="Histidine kinase" evidence="13">
    <location>
        <begin position="277"/>
        <end position="472"/>
    </location>
</feature>
<keyword evidence="9" id="KW-0067">ATP-binding</keyword>
<keyword evidence="11 12" id="KW-0472">Membrane</keyword>
<keyword evidence="6" id="KW-0808">Transferase</keyword>
<keyword evidence="12" id="KW-0812">Transmembrane</keyword>
<dbReference type="InterPro" id="IPR029151">
    <property type="entry name" value="Sensor-like_sf"/>
</dbReference>
<dbReference type="Gene3D" id="1.20.5.1930">
    <property type="match status" value="1"/>
</dbReference>
<comment type="catalytic activity">
    <reaction evidence="1">
        <text>ATP + protein L-histidine = ADP + protein N-phospho-L-histidine.</text>
        <dbReference type="EC" id="2.7.13.3"/>
    </reaction>
</comment>
<evidence type="ECO:0000313" key="16">
    <source>
        <dbReference type="Proteomes" id="UP000031014"/>
    </source>
</evidence>
<proteinExistence type="predicted"/>
<keyword evidence="10" id="KW-0902">Two-component regulatory system</keyword>
<accession>A0A0A8X334</accession>
<keyword evidence="7" id="KW-0547">Nucleotide-binding</keyword>
<reference evidence="15 16" key="1">
    <citation type="submission" date="2013-06" db="EMBL/GenBank/DDBJ databases">
        <title>Whole genome shotgun sequence of Bacillus selenatarsenatis SF-1.</title>
        <authorList>
            <person name="Kuroda M."/>
            <person name="Sei K."/>
            <person name="Yamashita M."/>
            <person name="Ike M."/>
        </authorList>
    </citation>
    <scope>NUCLEOTIDE SEQUENCE [LARGE SCALE GENOMIC DNA]</scope>
    <source>
        <strain evidence="15 16">SF-1</strain>
    </source>
</reference>
<keyword evidence="5" id="KW-0597">Phosphoprotein</keyword>